<gene>
    <name evidence="1" type="ORF">KUTeg_009904</name>
</gene>
<evidence type="ECO:0000313" key="2">
    <source>
        <dbReference type="Proteomes" id="UP001217089"/>
    </source>
</evidence>
<reference evidence="1 2" key="1">
    <citation type="submission" date="2022-12" db="EMBL/GenBank/DDBJ databases">
        <title>Chromosome-level genome of Tegillarca granosa.</title>
        <authorList>
            <person name="Kim J."/>
        </authorList>
    </citation>
    <scope>NUCLEOTIDE SEQUENCE [LARGE SCALE GENOMIC DNA]</scope>
    <source>
        <strain evidence="1">Teg-2019</strain>
        <tissue evidence="1">Adductor muscle</tissue>
    </source>
</reference>
<sequence>MSCSETKKKILRNFEKILEISIRCEMTYYASKLIKLIMSALESITVRESINMVSLIIHKRKWVVFINHFTDIQNPRFCYS</sequence>
<dbReference type="Proteomes" id="UP001217089">
    <property type="component" value="Unassembled WGS sequence"/>
</dbReference>
<keyword evidence="2" id="KW-1185">Reference proteome</keyword>
<name>A0ABQ9F583_TEGGR</name>
<accession>A0ABQ9F583</accession>
<proteinExistence type="predicted"/>
<organism evidence="1 2">
    <name type="scientific">Tegillarca granosa</name>
    <name type="common">Malaysian cockle</name>
    <name type="synonym">Anadara granosa</name>
    <dbReference type="NCBI Taxonomy" id="220873"/>
    <lineage>
        <taxon>Eukaryota</taxon>
        <taxon>Metazoa</taxon>
        <taxon>Spiralia</taxon>
        <taxon>Lophotrochozoa</taxon>
        <taxon>Mollusca</taxon>
        <taxon>Bivalvia</taxon>
        <taxon>Autobranchia</taxon>
        <taxon>Pteriomorphia</taxon>
        <taxon>Arcoida</taxon>
        <taxon>Arcoidea</taxon>
        <taxon>Arcidae</taxon>
        <taxon>Tegillarca</taxon>
    </lineage>
</organism>
<evidence type="ECO:0000313" key="1">
    <source>
        <dbReference type="EMBL" id="KAJ8312531.1"/>
    </source>
</evidence>
<comment type="caution">
    <text evidence="1">The sequence shown here is derived from an EMBL/GenBank/DDBJ whole genome shotgun (WGS) entry which is preliminary data.</text>
</comment>
<protein>
    <submittedName>
        <fullName evidence="1">Uncharacterized protein</fullName>
    </submittedName>
</protein>
<dbReference type="EMBL" id="JARBDR010000440">
    <property type="protein sequence ID" value="KAJ8312531.1"/>
    <property type="molecule type" value="Genomic_DNA"/>
</dbReference>